<dbReference type="SUPFAM" id="SSF46934">
    <property type="entry name" value="UBA-like"/>
    <property type="match status" value="1"/>
</dbReference>
<evidence type="ECO:0000256" key="1">
    <source>
        <dbReference type="ARBA" id="ARBA00005532"/>
    </source>
</evidence>
<evidence type="ECO:0000256" key="3">
    <source>
        <dbReference type="ARBA" id="ARBA00022768"/>
    </source>
</evidence>
<dbReference type="AlphaFoldDB" id="A0A2H0UMW9"/>
<dbReference type="PANTHER" id="PTHR11741:SF0">
    <property type="entry name" value="ELONGATION FACTOR TS, MITOCHONDRIAL"/>
    <property type="match status" value="1"/>
</dbReference>
<dbReference type="CDD" id="cd14275">
    <property type="entry name" value="UBA_EF-Ts"/>
    <property type="match status" value="1"/>
</dbReference>
<dbReference type="Proteomes" id="UP000230903">
    <property type="component" value="Unassembled WGS sequence"/>
</dbReference>
<dbReference type="EMBL" id="PFBC01000049">
    <property type="protein sequence ID" value="PIR87738.1"/>
    <property type="molecule type" value="Genomic_DNA"/>
</dbReference>
<name>A0A2H0UMW9_9BACT</name>
<organism evidence="5 6">
    <name type="scientific">Candidatus Harrisonbacteria bacterium CG10_big_fil_rev_8_21_14_0_10_45_28</name>
    <dbReference type="NCBI Taxonomy" id="1974586"/>
    <lineage>
        <taxon>Bacteria</taxon>
        <taxon>Candidatus Harrisoniibacteriota</taxon>
    </lineage>
</organism>
<protein>
    <recommendedName>
        <fullName evidence="2">Elongation factor Ts</fullName>
    </recommendedName>
</protein>
<dbReference type="InterPro" id="IPR001816">
    <property type="entry name" value="Transl_elong_EFTs/EF1B"/>
</dbReference>
<dbReference type="HAMAP" id="MF_00050">
    <property type="entry name" value="EF_Ts"/>
    <property type="match status" value="1"/>
</dbReference>
<dbReference type="InterPro" id="IPR018101">
    <property type="entry name" value="Transl_elong_Ts_CS"/>
</dbReference>
<evidence type="ECO:0000313" key="6">
    <source>
        <dbReference type="Proteomes" id="UP000230903"/>
    </source>
</evidence>
<dbReference type="PROSITE" id="PS01126">
    <property type="entry name" value="EF_TS_1"/>
    <property type="match status" value="1"/>
</dbReference>
<proteinExistence type="inferred from homology"/>
<feature type="non-terminal residue" evidence="5">
    <location>
        <position position="67"/>
    </location>
</feature>
<keyword evidence="3 5" id="KW-0251">Elongation factor</keyword>
<dbReference type="PANTHER" id="PTHR11741">
    <property type="entry name" value="ELONGATION FACTOR TS"/>
    <property type="match status" value="1"/>
</dbReference>
<evidence type="ECO:0000313" key="5">
    <source>
        <dbReference type="EMBL" id="PIR87738.1"/>
    </source>
</evidence>
<sequence>MSAQDVQKLREVTGAGIMECKRALDETGGDLEKAKEIIVKSGIAKAGKKGDRVAGAGYFEAYVHSGR</sequence>
<evidence type="ECO:0000256" key="2">
    <source>
        <dbReference type="ARBA" id="ARBA00016956"/>
    </source>
</evidence>
<accession>A0A2H0UMW9</accession>
<gene>
    <name evidence="5" type="primary">tsf</name>
    <name evidence="5" type="ORF">COU10_03065</name>
</gene>
<comment type="similarity">
    <text evidence="1">Belongs to the EF-Ts family.</text>
</comment>
<comment type="caution">
    <text evidence="5">The sequence shown here is derived from an EMBL/GenBank/DDBJ whole genome shotgun (WGS) entry which is preliminary data.</text>
</comment>
<dbReference type="Gene3D" id="1.10.8.10">
    <property type="entry name" value="DNA helicase RuvA subunit, C-terminal domain"/>
    <property type="match status" value="1"/>
</dbReference>
<reference evidence="6" key="1">
    <citation type="submission" date="2017-09" db="EMBL/GenBank/DDBJ databases">
        <title>Depth-based differentiation of microbial function through sediment-hosted aquifers and enrichment of novel symbionts in the deep terrestrial subsurface.</title>
        <authorList>
            <person name="Probst A.J."/>
            <person name="Ladd B."/>
            <person name="Jarett J.K."/>
            <person name="Geller-Mcgrath D.E."/>
            <person name="Sieber C.M.K."/>
            <person name="Emerson J.B."/>
            <person name="Anantharaman K."/>
            <person name="Thomas B.C."/>
            <person name="Malmstrom R."/>
            <person name="Stieglmeier M."/>
            <person name="Klingl A."/>
            <person name="Woyke T."/>
            <person name="Ryan C.M."/>
            <person name="Banfield J.F."/>
        </authorList>
    </citation>
    <scope>NUCLEOTIDE SEQUENCE [LARGE SCALE GENOMIC DNA]</scope>
</reference>
<dbReference type="GO" id="GO:0003746">
    <property type="term" value="F:translation elongation factor activity"/>
    <property type="evidence" value="ECO:0007669"/>
    <property type="project" value="UniProtKB-KW"/>
</dbReference>
<dbReference type="FunFam" id="1.10.8.10:FF:000001">
    <property type="entry name" value="Elongation factor Ts"/>
    <property type="match status" value="1"/>
</dbReference>
<dbReference type="InterPro" id="IPR009060">
    <property type="entry name" value="UBA-like_sf"/>
</dbReference>
<evidence type="ECO:0000256" key="4">
    <source>
        <dbReference type="ARBA" id="ARBA00022917"/>
    </source>
</evidence>
<keyword evidence="4" id="KW-0648">Protein biosynthesis</keyword>